<organism evidence="1 2">
    <name type="scientific">Sphingobium agri</name>
    <dbReference type="NCBI Taxonomy" id="2933566"/>
    <lineage>
        <taxon>Bacteria</taxon>
        <taxon>Pseudomonadati</taxon>
        <taxon>Pseudomonadota</taxon>
        <taxon>Alphaproteobacteria</taxon>
        <taxon>Sphingomonadales</taxon>
        <taxon>Sphingomonadaceae</taxon>
        <taxon>Sphingobium</taxon>
    </lineage>
</organism>
<dbReference type="Pfam" id="PF20039">
    <property type="entry name" value="DUF6441"/>
    <property type="match status" value="1"/>
</dbReference>
<evidence type="ECO:0000313" key="2">
    <source>
        <dbReference type="Proteomes" id="UP001203512"/>
    </source>
</evidence>
<sequence>MGKNGFSIDVASLRSAREQTMRRVLAAGADAVRSTTRELEQDLETLVRSAVPGNLWRALKSDAFPRTGIARNPAGTVYINGGTRTKGAFSFFTTPGRVVGRDGFYLAIPTAAAGSRGRNRNLSPGEWERRTGIRLRFVYRPGRASLLVADEGTLNGRTGTFRPITRKRTQADERRGFTRGATTTPIFVLIPSVAYANRVAMQPVIDAAGAKLSGEVAKRLSL</sequence>
<name>A0ABT0DWG2_9SPHN</name>
<proteinExistence type="predicted"/>
<gene>
    <name evidence="1" type="ORF">MU848_07620</name>
</gene>
<evidence type="ECO:0000313" key="1">
    <source>
        <dbReference type="EMBL" id="MCK0531450.1"/>
    </source>
</evidence>
<comment type="caution">
    <text evidence="1">The sequence shown here is derived from an EMBL/GenBank/DDBJ whole genome shotgun (WGS) entry which is preliminary data.</text>
</comment>
<dbReference type="Proteomes" id="UP001203512">
    <property type="component" value="Unassembled WGS sequence"/>
</dbReference>
<dbReference type="RefSeq" id="WP_247231067.1">
    <property type="nucleotide sequence ID" value="NZ_JALKHS010000006.1"/>
</dbReference>
<protein>
    <submittedName>
        <fullName evidence="1">DUF6441 family protein</fullName>
    </submittedName>
</protein>
<dbReference type="InterPro" id="IPR045622">
    <property type="entry name" value="DUF6441"/>
</dbReference>
<dbReference type="EMBL" id="JALKHS010000006">
    <property type="protein sequence ID" value="MCK0531450.1"/>
    <property type="molecule type" value="Genomic_DNA"/>
</dbReference>
<reference evidence="1 2" key="1">
    <citation type="submission" date="2022-04" db="EMBL/GenBank/DDBJ databases">
        <authorList>
            <person name="Huq M.A."/>
        </authorList>
    </citation>
    <scope>NUCLEOTIDE SEQUENCE [LARGE SCALE GENOMIC DNA]</scope>
    <source>
        <strain evidence="1 2">MAH-33</strain>
    </source>
</reference>
<accession>A0ABT0DWG2</accession>
<keyword evidence="2" id="KW-1185">Reference proteome</keyword>